<dbReference type="Proteomes" id="UP000838412">
    <property type="component" value="Chromosome 1"/>
</dbReference>
<sequence>MNKEFFFRNFGEKGEHLQDASSWLSVTAANGLPIKQVGFAEMCIDILEHRLADVGVIVVDDSSSSVPVILGTNVIDRCKLSIFPGKKSNYVHKLPGGKEGEAWQKALTSHQRRQALADDNGRVGFVRAPGRTDIVVPAQHEIVIFCKTRPSNSPYSVIVESPEEGVLPNGILVAKSFAEVKHGRFPVRLANVTLRDITIGRHAILGEVFLASEVRESENSVRLSHDDSHTVHVDLINASNDSSDTPAGDTGDLKDMIPGLDIDESQLTPSQRDQLAALLRKHKHAFANDDSDLGFTTTVVHDIPTGDAPPCQERYRRIPPALYQEPQQLINTSPTLTMMKLPKSGVRKGQRKAFSLSDLGTRRRTHPRTCSLIISGHSAEAGRSARGEHAGSSHPTADRRRGNLRR</sequence>
<evidence type="ECO:0000313" key="2">
    <source>
        <dbReference type="EMBL" id="CAH1233366.1"/>
    </source>
</evidence>
<feature type="compositionally biased region" description="Basic and acidic residues" evidence="1">
    <location>
        <begin position="383"/>
        <end position="406"/>
    </location>
</feature>
<accession>A0A8J9YPH6</accession>
<evidence type="ECO:0000313" key="3">
    <source>
        <dbReference type="Proteomes" id="UP000838412"/>
    </source>
</evidence>
<dbReference type="AlphaFoldDB" id="A0A8J9YPH6"/>
<keyword evidence="3" id="KW-1185">Reference proteome</keyword>
<protein>
    <submittedName>
        <fullName evidence="2">Hypp699 protein</fullName>
    </submittedName>
</protein>
<evidence type="ECO:0000256" key="1">
    <source>
        <dbReference type="SAM" id="MobiDB-lite"/>
    </source>
</evidence>
<proteinExistence type="predicted"/>
<dbReference type="EMBL" id="OV696686">
    <property type="protein sequence ID" value="CAH1233366.1"/>
    <property type="molecule type" value="Genomic_DNA"/>
</dbReference>
<gene>
    <name evidence="2" type="primary">Hypp699</name>
    <name evidence="2" type="ORF">BLAG_LOCUS2142</name>
</gene>
<reference evidence="2" key="1">
    <citation type="submission" date="2022-01" db="EMBL/GenBank/DDBJ databases">
        <authorList>
            <person name="Braso-Vives M."/>
        </authorList>
    </citation>
    <scope>NUCLEOTIDE SEQUENCE</scope>
</reference>
<dbReference type="OrthoDB" id="8927557at2759"/>
<name>A0A8J9YPH6_BRALA</name>
<organism evidence="2 3">
    <name type="scientific">Branchiostoma lanceolatum</name>
    <name type="common">Common lancelet</name>
    <name type="synonym">Amphioxus lanceolatum</name>
    <dbReference type="NCBI Taxonomy" id="7740"/>
    <lineage>
        <taxon>Eukaryota</taxon>
        <taxon>Metazoa</taxon>
        <taxon>Chordata</taxon>
        <taxon>Cephalochordata</taxon>
        <taxon>Leptocardii</taxon>
        <taxon>Amphioxiformes</taxon>
        <taxon>Branchiostomatidae</taxon>
        <taxon>Branchiostoma</taxon>
    </lineage>
</organism>
<feature type="region of interest" description="Disordered" evidence="1">
    <location>
        <begin position="375"/>
        <end position="406"/>
    </location>
</feature>